<dbReference type="AlphaFoldDB" id="A0A0G1C0E3"/>
<keyword evidence="3" id="KW-0808">Transferase</keyword>
<dbReference type="GO" id="GO:0016757">
    <property type="term" value="F:glycosyltransferase activity"/>
    <property type="evidence" value="ECO:0007669"/>
    <property type="project" value="InterPro"/>
</dbReference>
<dbReference type="Pfam" id="PF13439">
    <property type="entry name" value="Glyco_transf_4"/>
    <property type="match status" value="1"/>
</dbReference>
<evidence type="ECO:0000313" key="4">
    <source>
        <dbReference type="Proteomes" id="UP000034213"/>
    </source>
</evidence>
<dbReference type="Gene3D" id="3.40.50.2000">
    <property type="entry name" value="Glycogen Phosphorylase B"/>
    <property type="match status" value="2"/>
</dbReference>
<dbReference type="EMBL" id="LCEW01000046">
    <property type="protein sequence ID" value="KKS78959.1"/>
    <property type="molecule type" value="Genomic_DNA"/>
</dbReference>
<dbReference type="Proteomes" id="UP000034213">
    <property type="component" value="Unassembled WGS sequence"/>
</dbReference>
<organism evidence="3 4">
    <name type="scientific">Candidatus Beckwithbacteria bacterium GW2011_GWA2_43_10</name>
    <dbReference type="NCBI Taxonomy" id="1618369"/>
    <lineage>
        <taxon>Bacteria</taxon>
        <taxon>Candidatus Beckwithiibacteriota</taxon>
    </lineage>
</organism>
<comment type="caution">
    <text evidence="3">The sequence shown here is derived from an EMBL/GenBank/DDBJ whole genome shotgun (WGS) entry which is preliminary data.</text>
</comment>
<dbReference type="Pfam" id="PF00534">
    <property type="entry name" value="Glycos_transf_1"/>
    <property type="match status" value="1"/>
</dbReference>
<dbReference type="InterPro" id="IPR001296">
    <property type="entry name" value="Glyco_trans_1"/>
</dbReference>
<reference evidence="3 4" key="1">
    <citation type="journal article" date="2015" name="Nature">
        <title>rRNA introns, odd ribosomes, and small enigmatic genomes across a large radiation of phyla.</title>
        <authorList>
            <person name="Brown C.T."/>
            <person name="Hug L.A."/>
            <person name="Thomas B.C."/>
            <person name="Sharon I."/>
            <person name="Castelle C.J."/>
            <person name="Singh A."/>
            <person name="Wilkins M.J."/>
            <person name="Williams K.H."/>
            <person name="Banfield J.F."/>
        </authorList>
    </citation>
    <scope>NUCLEOTIDE SEQUENCE [LARGE SCALE GENOMIC DNA]</scope>
</reference>
<dbReference type="SUPFAM" id="SSF53756">
    <property type="entry name" value="UDP-Glycosyltransferase/glycogen phosphorylase"/>
    <property type="match status" value="1"/>
</dbReference>
<feature type="domain" description="Glycosyltransferase subfamily 4-like N-terminal" evidence="2">
    <location>
        <begin position="15"/>
        <end position="193"/>
    </location>
</feature>
<name>A0A0G1C0E3_9BACT</name>
<sequence length="409" mass="46062">MKILISSAGYPPYFSGVATATANLAQILSSHHSVTVLSSTALKHPHIKSLNQNLKLFLFPGVNFKIKSKLTIPYPYPKKIKRIIQTFRPDIIHLQDFSPLGLSALSLAHEFNIPAIFTHHFTAEFVVKTLIADNYLSNKISQSLTTKQLIYRLVNLFYNQCQLVTVPNQNLIPYFKAAKLKTPIISIPNGIITKNFTRKIALSRIIKQYHLTSHKIILFVGRLDADKNLEILIEAFKPIYHQNPDTNLVIVGQGNQKTKLLKQVKQLHLESSVRFLPPINNQNQTLSHLYNAAYLFVNPSITENQSVSFIEAFAAGLPIVAADHRLQNDFIKQNQNGLIAEPNNPAAFATAVQKLLSDQKLYHQISRNNRHKAKQYDISLTSQQYLSAYYSLLASSKSLPTLSREGSKI</sequence>
<evidence type="ECO:0000313" key="3">
    <source>
        <dbReference type="EMBL" id="KKS78959.1"/>
    </source>
</evidence>
<dbReference type="InterPro" id="IPR050194">
    <property type="entry name" value="Glycosyltransferase_grp1"/>
</dbReference>
<evidence type="ECO:0000259" key="1">
    <source>
        <dbReference type="Pfam" id="PF00534"/>
    </source>
</evidence>
<dbReference type="InterPro" id="IPR028098">
    <property type="entry name" value="Glyco_trans_4-like_N"/>
</dbReference>
<dbReference type="PANTHER" id="PTHR45947">
    <property type="entry name" value="SULFOQUINOVOSYL TRANSFERASE SQD2"/>
    <property type="match status" value="1"/>
</dbReference>
<dbReference type="PANTHER" id="PTHR45947:SF3">
    <property type="entry name" value="SULFOQUINOVOSYL TRANSFERASE SQD2"/>
    <property type="match status" value="1"/>
</dbReference>
<protein>
    <submittedName>
        <fullName evidence="3">Glycosyl transferase group 1</fullName>
    </submittedName>
</protein>
<feature type="domain" description="Glycosyl transferase family 1" evidence="1">
    <location>
        <begin position="212"/>
        <end position="371"/>
    </location>
</feature>
<dbReference type="STRING" id="1618369.UV54_C0046G0008"/>
<gene>
    <name evidence="3" type="ORF">UV54_C0046G0008</name>
</gene>
<proteinExistence type="predicted"/>
<accession>A0A0G1C0E3</accession>
<evidence type="ECO:0000259" key="2">
    <source>
        <dbReference type="Pfam" id="PF13439"/>
    </source>
</evidence>